<feature type="transmembrane region" description="Helical" evidence="6">
    <location>
        <begin position="302"/>
        <end position="328"/>
    </location>
</feature>
<evidence type="ECO:0000256" key="2">
    <source>
        <dbReference type="ARBA" id="ARBA00022475"/>
    </source>
</evidence>
<feature type="domain" description="Membrane transport protein MMPL" evidence="7">
    <location>
        <begin position="105"/>
        <end position="343"/>
    </location>
</feature>
<accession>A0AB35U7M7</accession>
<protein>
    <submittedName>
        <fullName evidence="8">MMPL family transporter</fullName>
    </submittedName>
</protein>
<feature type="transmembrane region" description="Helical" evidence="6">
    <location>
        <begin position="573"/>
        <end position="593"/>
    </location>
</feature>
<dbReference type="Gene3D" id="1.20.1640.10">
    <property type="entry name" value="Multidrug efflux transporter AcrB transmembrane domain"/>
    <property type="match status" value="2"/>
</dbReference>
<organism evidence="8 9">
    <name type="scientific">Grylomicrobium aquisgranensis</name>
    <dbReference type="NCBI Taxonomy" id="2926318"/>
    <lineage>
        <taxon>Bacteria</taxon>
        <taxon>Bacillati</taxon>
        <taxon>Bacillota</taxon>
        <taxon>Erysipelotrichia</taxon>
        <taxon>Erysipelotrichales</taxon>
        <taxon>Erysipelotrichaceae</taxon>
        <taxon>Grylomicrobium</taxon>
    </lineage>
</organism>
<evidence type="ECO:0000313" key="8">
    <source>
        <dbReference type="EMBL" id="MDX8419204.1"/>
    </source>
</evidence>
<evidence type="ECO:0000256" key="4">
    <source>
        <dbReference type="ARBA" id="ARBA00022989"/>
    </source>
</evidence>
<feature type="transmembrane region" description="Helical" evidence="6">
    <location>
        <begin position="231"/>
        <end position="252"/>
    </location>
</feature>
<keyword evidence="3 6" id="KW-0812">Transmembrane</keyword>
<dbReference type="InterPro" id="IPR004869">
    <property type="entry name" value="MMPL_dom"/>
</dbReference>
<dbReference type="SUPFAM" id="SSF82866">
    <property type="entry name" value="Multidrug efflux transporter AcrB transmembrane domain"/>
    <property type="match status" value="2"/>
</dbReference>
<name>A0AB35U7M7_9FIRM</name>
<keyword evidence="9" id="KW-1185">Reference proteome</keyword>
<sequence length="706" mass="77996">MKKIAHFVVKFRKLILVIAVALLIPSLFGAAATKINYDILTYLPSDLDSMVGETYLEDDFHLASTAIITVEDMPTAQLMDLKQRISEVNGVRKTFWISDVLDESVSPSVLPDDLYDAMFNNDKDATMMIVTFDDIASSQQTMHALAKIKVICQGEAYIGGMSIILQDTKAIVDQEMPYYILIAVGACLVVLWLALKNNIVPFLFMLGLLFPILYNFGTNIIFGQISYITEALATVLQLGVTMDYSIFLLSRYQEEQNWCKDDFEAMEHAIRNTATSISASSLTTIAGFIALCVMRLTLGRDIGLVMAKGVVLGLISTVTILPSLLLCFRRVIKRHTHRTVIPKLVKVSHYVPKHYKKITAIFCAIFFVFCLAYPKVQNYYTLTDSLPDTMTGKIGTNKMKEDFGMTSSIFVIVDDNMKSDQVKSLEKDMRNVEGVKSVLGIDDLVDAEIPGDMLPGDLTDVFETDGKKLIMVTSSYKAGTDDASTQITDLVKIVKSYDDSGVITGEAPMTKDLIEIANVDFQTVNWVSIALVFLIIAISFKSFTIPIMLVASIESAIIINMAIPYFTGTVVPFIASIVIGTIQLGATVDYAILMTTRFEEEERRGHNKFEAAQISIENCSQSIMTSGLTFFAATVGVAFVSKMELLSSICLMIARGALISMVVIIFVLPCLLIIFEPIIRKTTVGWAQKKGKKKEVKKAAAEEAKA</sequence>
<reference evidence="8 9" key="1">
    <citation type="submission" date="2022-03" db="EMBL/GenBank/DDBJ databases">
        <title>Novel taxa within the pig intestine.</title>
        <authorList>
            <person name="Wylensek D."/>
            <person name="Bishof K."/>
            <person name="Afrizal A."/>
            <person name="Clavel T."/>
        </authorList>
    </citation>
    <scope>NUCLEOTIDE SEQUENCE [LARGE SCALE GENOMIC DNA]</scope>
    <source>
        <strain evidence="8 9">CLA-KB-P133</strain>
    </source>
</reference>
<dbReference type="PANTHER" id="PTHR33406">
    <property type="entry name" value="MEMBRANE PROTEIN MJ1562-RELATED"/>
    <property type="match status" value="1"/>
</dbReference>
<keyword evidence="2" id="KW-1003">Cell membrane</keyword>
<evidence type="ECO:0000256" key="5">
    <source>
        <dbReference type="ARBA" id="ARBA00023136"/>
    </source>
</evidence>
<dbReference type="InterPro" id="IPR050545">
    <property type="entry name" value="Mycobact_MmpL"/>
</dbReference>
<feature type="transmembrane region" description="Helical" evidence="6">
    <location>
        <begin position="176"/>
        <end position="195"/>
    </location>
</feature>
<gene>
    <name evidence="8" type="ORF">MOZ60_03745</name>
</gene>
<dbReference type="PANTHER" id="PTHR33406:SF13">
    <property type="entry name" value="MEMBRANE PROTEIN YDFJ"/>
    <property type="match status" value="1"/>
</dbReference>
<feature type="transmembrane region" description="Helical" evidence="6">
    <location>
        <begin position="623"/>
        <end position="641"/>
    </location>
</feature>
<proteinExistence type="predicted"/>
<evidence type="ECO:0000259" key="7">
    <source>
        <dbReference type="Pfam" id="PF03176"/>
    </source>
</evidence>
<dbReference type="AlphaFoldDB" id="A0AB35U7M7"/>
<feature type="transmembrane region" description="Helical" evidence="6">
    <location>
        <begin position="273"/>
        <end position="296"/>
    </location>
</feature>
<dbReference type="EMBL" id="JALBUR010000006">
    <property type="protein sequence ID" value="MDX8419204.1"/>
    <property type="molecule type" value="Genomic_DNA"/>
</dbReference>
<feature type="transmembrane region" description="Helical" evidence="6">
    <location>
        <begin position="653"/>
        <end position="675"/>
    </location>
</feature>
<feature type="domain" description="Membrane transport protein MMPL" evidence="7">
    <location>
        <begin position="420"/>
        <end position="675"/>
    </location>
</feature>
<dbReference type="Proteomes" id="UP001286174">
    <property type="component" value="Unassembled WGS sequence"/>
</dbReference>
<evidence type="ECO:0000256" key="6">
    <source>
        <dbReference type="SAM" id="Phobius"/>
    </source>
</evidence>
<comment type="caution">
    <text evidence="8">The sequence shown here is derived from an EMBL/GenBank/DDBJ whole genome shotgun (WGS) entry which is preliminary data.</text>
</comment>
<evidence type="ECO:0000313" key="9">
    <source>
        <dbReference type="Proteomes" id="UP001286174"/>
    </source>
</evidence>
<comment type="subcellular location">
    <subcellularLocation>
        <location evidence="1">Cell membrane</location>
        <topology evidence="1">Multi-pass membrane protein</topology>
    </subcellularLocation>
</comment>
<feature type="transmembrane region" description="Helical" evidence="6">
    <location>
        <begin position="358"/>
        <end position="376"/>
    </location>
</feature>
<feature type="transmembrane region" description="Helical" evidence="6">
    <location>
        <begin position="523"/>
        <end position="540"/>
    </location>
</feature>
<evidence type="ECO:0000256" key="3">
    <source>
        <dbReference type="ARBA" id="ARBA00022692"/>
    </source>
</evidence>
<dbReference type="RefSeq" id="WP_370595693.1">
    <property type="nucleotide sequence ID" value="NZ_JALBUR010000006.1"/>
</dbReference>
<evidence type="ECO:0000256" key="1">
    <source>
        <dbReference type="ARBA" id="ARBA00004651"/>
    </source>
</evidence>
<keyword evidence="4 6" id="KW-1133">Transmembrane helix</keyword>
<dbReference type="GO" id="GO:0005886">
    <property type="term" value="C:plasma membrane"/>
    <property type="evidence" value="ECO:0007669"/>
    <property type="project" value="UniProtKB-SubCell"/>
</dbReference>
<feature type="transmembrane region" description="Helical" evidence="6">
    <location>
        <begin position="202"/>
        <end position="225"/>
    </location>
</feature>
<keyword evidence="5 6" id="KW-0472">Membrane</keyword>
<dbReference type="Pfam" id="PF03176">
    <property type="entry name" value="MMPL"/>
    <property type="match status" value="2"/>
</dbReference>